<dbReference type="SUPFAM" id="SSF90073">
    <property type="entry name" value="GCM domain"/>
    <property type="match status" value="1"/>
</dbReference>
<dbReference type="VEuPathDB" id="VectorBase:BGLB002570"/>
<evidence type="ECO:0000313" key="8">
    <source>
        <dbReference type="EnsemblMetazoa" id="BGLB002570-PB"/>
    </source>
</evidence>
<evidence type="ECO:0000256" key="6">
    <source>
        <dbReference type="SAM" id="MobiDB-lite"/>
    </source>
</evidence>
<evidence type="ECO:0000259" key="7">
    <source>
        <dbReference type="PROSITE" id="PS50807"/>
    </source>
</evidence>
<dbReference type="GO" id="GO:0000978">
    <property type="term" value="F:RNA polymerase II cis-regulatory region sequence-specific DNA binding"/>
    <property type="evidence" value="ECO:0007669"/>
    <property type="project" value="TreeGrafter"/>
</dbReference>
<dbReference type="AlphaFoldDB" id="A0A2C9JHH9"/>
<evidence type="ECO:0000256" key="3">
    <source>
        <dbReference type="ARBA" id="ARBA00023125"/>
    </source>
</evidence>
<dbReference type="Proteomes" id="UP000076420">
    <property type="component" value="Unassembled WGS sequence"/>
</dbReference>
<dbReference type="OrthoDB" id="6241117at2759"/>
<dbReference type="PANTHER" id="PTHR12414:SF8">
    <property type="entry name" value="TRANSCRIPTION FACTOR GLIAL CELLS MISSING-RELATED"/>
    <property type="match status" value="1"/>
</dbReference>
<dbReference type="KEGG" id="bgt:106064650"/>
<dbReference type="InterPro" id="IPR039791">
    <property type="entry name" value="GCM"/>
</dbReference>
<evidence type="ECO:0000256" key="2">
    <source>
        <dbReference type="ARBA" id="ARBA00023015"/>
    </source>
</evidence>
<evidence type="ECO:0000256" key="1">
    <source>
        <dbReference type="ARBA" id="ARBA00022473"/>
    </source>
</evidence>
<dbReference type="RefSeq" id="XP_013078709.2">
    <property type="nucleotide sequence ID" value="XM_013223255.2"/>
</dbReference>
<sequence length="689" mass="77100">MLILSDAELSPLMMSSESSVVPCHPQGSERDLVMSGAYQEFPESPQRSHHAHRHRGHLHQWDINDNVLPTPDTHDPFELWPTGHSRRVYQADSDDARRHVSGWAMRNTNNHNALILKKSCLGVLVCSMDCMLESGRKVHLRPAICDKARRKQMGKPCPNPGCPGKLDLLSCRGHCGYPVTHFWRHVNRYVYFQAKGFHDHPRPEVKSLSEKGRHAFTKQLKQEGDRVNPMTLKRRFPILTNEEIPDKKMFISAQDEVMCSCPPFECVCPKSHSHMVNTSMGYFKDTHAGHYLSHRSHHGVGAGLEQLAAAPFTQINITNTCLPPSTVDVTIPGYDLYASCPRFGFHPHLLDSEVRMFSNCNTKEDHSSSQSRSHGGDYRQHDLSSCASVPSGHTTSTPQRSMASFNAVDDRDEFSRFRLSTGQSFSSPSPVNDTRGQVVKTEPGTAFFCSRSPSSPSSRAYTSDMYRDLSPEYQSPPPSPRLEDYQNKFNSAHEEFSKEQQDQEPTYITLTSPQRDAKSISDTRDFNACRLSYTNTPPNTTCSALDNILYPPQPTQVTRVDSVPSGLVSHRPPAQRESFITAQMAHSRRSSTSLLHRSPMGNAEALNPTGTSQRGNSFPTSYSSTPLHIDPSTTPITMNNDPCLPTYPSTGSNYTSLGAPYGYFCNEMLQTPAQQAYRNRSINITLTYN</sequence>
<gene>
    <name evidence="8" type="primary">106064650</name>
</gene>
<organism evidence="8 9">
    <name type="scientific">Biomphalaria glabrata</name>
    <name type="common">Bloodfluke planorb</name>
    <name type="synonym">Freshwater snail</name>
    <dbReference type="NCBI Taxonomy" id="6526"/>
    <lineage>
        <taxon>Eukaryota</taxon>
        <taxon>Metazoa</taxon>
        <taxon>Spiralia</taxon>
        <taxon>Lophotrochozoa</taxon>
        <taxon>Mollusca</taxon>
        <taxon>Gastropoda</taxon>
        <taxon>Heterobranchia</taxon>
        <taxon>Euthyneura</taxon>
        <taxon>Panpulmonata</taxon>
        <taxon>Hygrophila</taxon>
        <taxon>Lymnaeoidea</taxon>
        <taxon>Planorbidae</taxon>
        <taxon>Biomphalaria</taxon>
    </lineage>
</organism>
<keyword evidence="4" id="KW-0804">Transcription</keyword>
<dbReference type="GO" id="GO:0001228">
    <property type="term" value="F:DNA-binding transcription activator activity, RNA polymerase II-specific"/>
    <property type="evidence" value="ECO:0007669"/>
    <property type="project" value="InterPro"/>
</dbReference>
<dbReference type="InterPro" id="IPR043020">
    <property type="entry name" value="GCM_large"/>
</dbReference>
<dbReference type="EnsemblMetazoa" id="BGLB002570-RB">
    <property type="protein sequence ID" value="BGLB002570-PB"/>
    <property type="gene ID" value="BGLB002570"/>
</dbReference>
<dbReference type="InterPro" id="IPR036115">
    <property type="entry name" value="GCM_dom_sf"/>
</dbReference>
<dbReference type="PANTHER" id="PTHR12414">
    <property type="entry name" value="GLIAL CELLS MISSING RELATED/GLIDE"/>
    <property type="match status" value="1"/>
</dbReference>
<dbReference type="Gene3D" id="2.20.25.670">
    <property type="entry name" value="GCM domain, large subdomain"/>
    <property type="match status" value="1"/>
</dbReference>
<feature type="domain" description="GCM" evidence="7">
    <location>
        <begin position="59"/>
        <end position="216"/>
    </location>
</feature>
<dbReference type="STRING" id="6526.A0A2C9JHH9"/>
<evidence type="ECO:0000313" key="9">
    <source>
        <dbReference type="Proteomes" id="UP000076420"/>
    </source>
</evidence>
<evidence type="ECO:0000256" key="4">
    <source>
        <dbReference type="ARBA" id="ARBA00023163"/>
    </source>
</evidence>
<dbReference type="GO" id="GO:0005634">
    <property type="term" value="C:nucleus"/>
    <property type="evidence" value="ECO:0007669"/>
    <property type="project" value="TreeGrafter"/>
</dbReference>
<name>A0A2C9JHH9_BIOGL</name>
<dbReference type="InterPro" id="IPR043021">
    <property type="entry name" value="GCM_small"/>
</dbReference>
<protein>
    <recommendedName>
        <fullName evidence="7">GCM domain-containing protein</fullName>
    </recommendedName>
</protein>
<dbReference type="GO" id="GO:0042063">
    <property type="term" value="P:gliogenesis"/>
    <property type="evidence" value="ECO:0007669"/>
    <property type="project" value="TreeGrafter"/>
</dbReference>
<evidence type="ECO:0000256" key="5">
    <source>
        <dbReference type="ARBA" id="ARBA00023242"/>
    </source>
</evidence>
<dbReference type="Pfam" id="PF03615">
    <property type="entry name" value="GCM"/>
    <property type="match status" value="1"/>
</dbReference>
<keyword evidence="3" id="KW-0238">DNA-binding</keyword>
<feature type="region of interest" description="Disordered" evidence="6">
    <location>
        <begin position="361"/>
        <end position="405"/>
    </location>
</feature>
<dbReference type="VEuPathDB" id="VectorBase:BGLAX_044259"/>
<accession>A0A2C9JHH9</accession>
<proteinExistence type="predicted"/>
<dbReference type="PROSITE" id="PS50807">
    <property type="entry name" value="GCM"/>
    <property type="match status" value="1"/>
</dbReference>
<reference evidence="8" key="1">
    <citation type="submission" date="2020-05" db="UniProtKB">
        <authorList>
            <consortium name="EnsemblMetazoa"/>
        </authorList>
    </citation>
    <scope>IDENTIFICATION</scope>
    <source>
        <strain evidence="8">BB02</strain>
    </source>
</reference>
<dbReference type="InterPro" id="IPR003902">
    <property type="entry name" value="Tscrpt_reg_GCM"/>
</dbReference>
<dbReference type="Gene3D" id="3.30.70.3530">
    <property type="entry name" value="GCM motif"/>
    <property type="match status" value="1"/>
</dbReference>
<keyword evidence="1" id="KW-0217">Developmental protein</keyword>
<keyword evidence="5" id="KW-0539">Nucleus</keyword>
<feature type="compositionally biased region" description="Polar residues" evidence="6">
    <location>
        <begin position="383"/>
        <end position="404"/>
    </location>
</feature>
<keyword evidence="2" id="KW-0805">Transcription regulation</keyword>